<evidence type="ECO:0000256" key="7">
    <source>
        <dbReference type="RuleBase" id="RU003355"/>
    </source>
</evidence>
<keyword evidence="2 6" id="KW-0645">Protease</keyword>
<keyword evidence="12" id="KW-1185">Reference proteome</keyword>
<proteinExistence type="inferred from homology"/>
<evidence type="ECO:0000313" key="11">
    <source>
        <dbReference type="EMBL" id="SFK80302.1"/>
    </source>
</evidence>
<dbReference type="Gene3D" id="3.40.50.200">
    <property type="entry name" value="Peptidase S8/S53 domain"/>
    <property type="match status" value="1"/>
</dbReference>
<feature type="region of interest" description="Disordered" evidence="8">
    <location>
        <begin position="611"/>
        <end position="632"/>
    </location>
</feature>
<evidence type="ECO:0000259" key="10">
    <source>
        <dbReference type="Pfam" id="PF00082"/>
    </source>
</evidence>
<evidence type="ECO:0000256" key="2">
    <source>
        <dbReference type="ARBA" id="ARBA00022670"/>
    </source>
</evidence>
<keyword evidence="4 6" id="KW-0720">Serine protease</keyword>
<dbReference type="InterPro" id="IPR015500">
    <property type="entry name" value="Peptidase_S8_subtilisin-rel"/>
</dbReference>
<evidence type="ECO:0000313" key="12">
    <source>
        <dbReference type="Proteomes" id="UP000198851"/>
    </source>
</evidence>
<dbReference type="Proteomes" id="UP000198851">
    <property type="component" value="Unassembled WGS sequence"/>
</dbReference>
<feature type="active site" description="Charge relay system" evidence="5 6">
    <location>
        <position position="207"/>
    </location>
</feature>
<dbReference type="Pfam" id="PF00082">
    <property type="entry name" value="Peptidase_S8"/>
    <property type="match status" value="1"/>
</dbReference>
<dbReference type="STRING" id="1280847.SAMN04488036_102265"/>
<protein>
    <submittedName>
        <fullName evidence="11">Subtilase family protein</fullName>
    </submittedName>
</protein>
<dbReference type="PROSITE" id="PS00137">
    <property type="entry name" value="SUBTILASE_HIS"/>
    <property type="match status" value="1"/>
</dbReference>
<evidence type="ECO:0000256" key="3">
    <source>
        <dbReference type="ARBA" id="ARBA00022801"/>
    </source>
</evidence>
<dbReference type="OrthoDB" id="9816306at2"/>
<dbReference type="CDD" id="cd07473">
    <property type="entry name" value="Peptidases_S8_Subtilisin_like"/>
    <property type="match status" value="1"/>
</dbReference>
<evidence type="ECO:0000256" key="6">
    <source>
        <dbReference type="PROSITE-ProRule" id="PRU01240"/>
    </source>
</evidence>
<dbReference type="PROSITE" id="PS00136">
    <property type="entry name" value="SUBTILASE_ASP"/>
    <property type="match status" value="1"/>
</dbReference>
<dbReference type="InterPro" id="IPR023828">
    <property type="entry name" value="Peptidase_S8_Ser-AS"/>
</dbReference>
<feature type="active site" description="Charge relay system" evidence="5 6">
    <location>
        <position position="430"/>
    </location>
</feature>
<sequence length="647" mass="68717">MKCFFRSFVRFSLTLILCSAFGQELRADTSDREFFELVSSELEEVESRNIKILSNPPAEVLVRHFQGGSELFDADGILVWEYRNEIGEDEVLYRFSSANKVILSLENPEANTAIVEATTAASVDPIPFSTAFVATLEETSAATVVGALDDLLSLSEVLSAGPDWIHFPTRTPSDPQFGSQYGLPLIDAPSAWDQTIGDGDVVVAIIDTGVDYRHSDLATKIFENPGETGLDTNGNDKSRNGIDDDNNGLIDDWSGWDFRDDDNDPNDIGGHGTHVAGTVAAQSDNGIGVAGVSWNSKILPIRFLGPAGGSTADAISSVGYARSLGIRITNNSWGGGGFNQQLLDEINTAGRDGSLFIAAAGNNGRNTDISPHFPSSYDSPYIVSVLASDQSDSLASFSNYGEETTDLAAPGVSVLSTHLNDGYRSLSGTSMAAPHVAGVAALVLSKDGHLTPLQVKARLLNGVEKVPSMNKKSVTGGRLNANKALAEIVSIDLPVGAVTPYFGDPAMLPENWIVADGSTVADPNSPYFGKKVPDLRGRFMMGSTDGSIGQTGGQEKTRHGHSVSVRSNSVWFGLQSGNGRKGGHSPANRAGGFNTSLRDLTSDASITNPYETHGHMNGTARSSGNTSSALLDNRPPFITAHYIIRIK</sequence>
<dbReference type="SUPFAM" id="SSF88874">
    <property type="entry name" value="Receptor-binding domain of short tail fibre protein gp12"/>
    <property type="match status" value="1"/>
</dbReference>
<dbReference type="InterPro" id="IPR034204">
    <property type="entry name" value="PfSUB1-like_cat_dom"/>
</dbReference>
<gene>
    <name evidence="11" type="ORF">SAMN04488036_102265</name>
</gene>
<name>A0A1I4CGD7_9RHOB</name>
<dbReference type="AlphaFoldDB" id="A0A1I4CGD7"/>
<feature type="active site" description="Charge relay system" evidence="5 6">
    <location>
        <position position="271"/>
    </location>
</feature>
<feature type="domain" description="Peptidase S8/S53" evidence="10">
    <location>
        <begin position="200"/>
        <end position="463"/>
    </location>
</feature>
<dbReference type="InterPro" id="IPR036852">
    <property type="entry name" value="Peptidase_S8/S53_dom_sf"/>
</dbReference>
<comment type="similarity">
    <text evidence="1 6 7">Belongs to the peptidase S8 family.</text>
</comment>
<dbReference type="PROSITE" id="PS51892">
    <property type="entry name" value="SUBTILASE"/>
    <property type="match status" value="1"/>
</dbReference>
<reference evidence="12" key="1">
    <citation type="submission" date="2016-10" db="EMBL/GenBank/DDBJ databases">
        <authorList>
            <person name="Varghese N."/>
            <person name="Submissions S."/>
        </authorList>
    </citation>
    <scope>NUCLEOTIDE SEQUENCE [LARGE SCALE GENOMIC DNA]</scope>
    <source>
        <strain evidence="12">DSM 28453</strain>
    </source>
</reference>
<dbReference type="InterPro" id="IPR023827">
    <property type="entry name" value="Peptidase_S8_Asp-AS"/>
</dbReference>
<evidence type="ECO:0000256" key="8">
    <source>
        <dbReference type="SAM" id="MobiDB-lite"/>
    </source>
</evidence>
<evidence type="ECO:0000256" key="4">
    <source>
        <dbReference type="ARBA" id="ARBA00022825"/>
    </source>
</evidence>
<keyword evidence="9" id="KW-0732">Signal</keyword>
<organism evidence="11 12">
    <name type="scientific">Shimia haliotis</name>
    <dbReference type="NCBI Taxonomy" id="1280847"/>
    <lineage>
        <taxon>Bacteria</taxon>
        <taxon>Pseudomonadati</taxon>
        <taxon>Pseudomonadota</taxon>
        <taxon>Alphaproteobacteria</taxon>
        <taxon>Rhodobacterales</taxon>
        <taxon>Roseobacteraceae</taxon>
    </lineage>
</organism>
<feature type="region of interest" description="Disordered" evidence="8">
    <location>
        <begin position="577"/>
        <end position="596"/>
    </location>
</feature>
<feature type="chain" id="PRO_5011470204" evidence="9">
    <location>
        <begin position="23"/>
        <end position="647"/>
    </location>
</feature>
<dbReference type="InterPro" id="IPR050131">
    <property type="entry name" value="Peptidase_S8_subtilisin-like"/>
</dbReference>
<evidence type="ECO:0000256" key="5">
    <source>
        <dbReference type="PIRSR" id="PIRSR615500-1"/>
    </source>
</evidence>
<evidence type="ECO:0000256" key="1">
    <source>
        <dbReference type="ARBA" id="ARBA00011073"/>
    </source>
</evidence>
<dbReference type="PANTHER" id="PTHR43806">
    <property type="entry name" value="PEPTIDASE S8"/>
    <property type="match status" value="1"/>
</dbReference>
<dbReference type="PRINTS" id="PR00723">
    <property type="entry name" value="SUBTILISIN"/>
</dbReference>
<dbReference type="EMBL" id="FOSZ01000002">
    <property type="protein sequence ID" value="SFK80302.1"/>
    <property type="molecule type" value="Genomic_DNA"/>
</dbReference>
<accession>A0A1I4CGD7</accession>
<feature type="signal peptide" evidence="9">
    <location>
        <begin position="1"/>
        <end position="22"/>
    </location>
</feature>
<keyword evidence="3 6" id="KW-0378">Hydrolase</keyword>
<dbReference type="SUPFAM" id="SSF52743">
    <property type="entry name" value="Subtilisin-like"/>
    <property type="match status" value="1"/>
</dbReference>
<dbReference type="InterPro" id="IPR022398">
    <property type="entry name" value="Peptidase_S8_His-AS"/>
</dbReference>
<dbReference type="InterPro" id="IPR000209">
    <property type="entry name" value="Peptidase_S8/S53_dom"/>
</dbReference>
<dbReference type="GO" id="GO:0004252">
    <property type="term" value="F:serine-type endopeptidase activity"/>
    <property type="evidence" value="ECO:0007669"/>
    <property type="project" value="UniProtKB-UniRule"/>
</dbReference>
<feature type="region of interest" description="Disordered" evidence="8">
    <location>
        <begin position="223"/>
        <end position="246"/>
    </location>
</feature>
<dbReference type="GO" id="GO:0006508">
    <property type="term" value="P:proteolysis"/>
    <property type="evidence" value="ECO:0007669"/>
    <property type="project" value="UniProtKB-KW"/>
</dbReference>
<evidence type="ECO:0000256" key="9">
    <source>
        <dbReference type="SAM" id="SignalP"/>
    </source>
</evidence>
<feature type="compositionally biased region" description="Polar residues" evidence="8">
    <location>
        <begin position="619"/>
        <end position="630"/>
    </location>
</feature>
<dbReference type="PANTHER" id="PTHR43806:SF11">
    <property type="entry name" value="CEREVISIN-RELATED"/>
    <property type="match status" value="1"/>
</dbReference>
<dbReference type="PROSITE" id="PS00138">
    <property type="entry name" value="SUBTILASE_SER"/>
    <property type="match status" value="1"/>
</dbReference>
<dbReference type="RefSeq" id="WP_093321991.1">
    <property type="nucleotide sequence ID" value="NZ_FOSZ01000002.1"/>
</dbReference>